<reference evidence="1 2" key="1">
    <citation type="journal article" date="2018" name="PLoS ONE">
        <title>The draft genome of Kipferlia bialata reveals reductive genome evolution in fornicate parasites.</title>
        <authorList>
            <person name="Tanifuji G."/>
            <person name="Takabayashi S."/>
            <person name="Kume K."/>
            <person name="Takagi M."/>
            <person name="Nakayama T."/>
            <person name="Kamikawa R."/>
            <person name="Inagaki Y."/>
            <person name="Hashimoto T."/>
        </authorList>
    </citation>
    <scope>NUCLEOTIDE SEQUENCE [LARGE SCALE GENOMIC DNA]</scope>
    <source>
        <strain evidence="1">NY0173</strain>
    </source>
</reference>
<name>A0A391NNG6_9EUKA</name>
<proteinExistence type="predicted"/>
<dbReference type="EMBL" id="BDIP01000916">
    <property type="protein sequence ID" value="GCA62560.1"/>
    <property type="molecule type" value="Genomic_DNA"/>
</dbReference>
<accession>A0A391NNG6</accession>
<protein>
    <submittedName>
        <fullName evidence="1">Uncharacterized protein</fullName>
    </submittedName>
</protein>
<comment type="caution">
    <text evidence="1">The sequence shown here is derived from an EMBL/GenBank/DDBJ whole genome shotgun (WGS) entry which is preliminary data.</text>
</comment>
<evidence type="ECO:0000313" key="2">
    <source>
        <dbReference type="Proteomes" id="UP000265618"/>
    </source>
</evidence>
<dbReference type="Proteomes" id="UP000265618">
    <property type="component" value="Unassembled WGS sequence"/>
</dbReference>
<feature type="non-terminal residue" evidence="1">
    <location>
        <position position="13"/>
    </location>
</feature>
<evidence type="ECO:0000313" key="1">
    <source>
        <dbReference type="EMBL" id="GCA62560.1"/>
    </source>
</evidence>
<sequence>MLTVMDLLAMERV</sequence>
<keyword evidence="2" id="KW-1185">Reference proteome</keyword>
<gene>
    <name evidence="1" type="ORF">KIPB_004329</name>
</gene>
<organism evidence="1 2">
    <name type="scientific">Kipferlia bialata</name>
    <dbReference type="NCBI Taxonomy" id="797122"/>
    <lineage>
        <taxon>Eukaryota</taxon>
        <taxon>Metamonada</taxon>
        <taxon>Carpediemonas-like organisms</taxon>
        <taxon>Kipferlia</taxon>
    </lineage>
</organism>